<keyword evidence="2" id="KW-1185">Reference proteome</keyword>
<accession>A0ABV8FHT9</accession>
<reference evidence="2" key="1">
    <citation type="journal article" date="2019" name="Int. J. Syst. Evol. Microbiol.">
        <title>The Global Catalogue of Microorganisms (GCM) 10K type strain sequencing project: providing services to taxonomists for standard genome sequencing and annotation.</title>
        <authorList>
            <consortium name="The Broad Institute Genomics Platform"/>
            <consortium name="The Broad Institute Genome Sequencing Center for Infectious Disease"/>
            <person name="Wu L."/>
            <person name="Ma J."/>
        </authorList>
    </citation>
    <scope>NUCLEOTIDE SEQUENCE [LARGE SCALE GENOMIC DNA]</scope>
    <source>
        <strain evidence="2">TBRC 1826</strain>
    </source>
</reference>
<proteinExistence type="predicted"/>
<dbReference type="Proteomes" id="UP001595847">
    <property type="component" value="Unassembled WGS sequence"/>
</dbReference>
<dbReference type="RefSeq" id="WP_378529351.1">
    <property type="nucleotide sequence ID" value="NZ_JBHSBH010000002.1"/>
</dbReference>
<sequence>MRLPLVNLTPHEVTIFDADDKVVVRCPAASKPVRVAVDRCEIGRIGGIPVFAEDYGKAPLLPEPALGVWYIVSSTVAVAHPERHDLLVPTDLVRSPDGTILGCKALGRRNGS</sequence>
<protein>
    <recommendedName>
        <fullName evidence="3">Rieske domain-containing protein</fullName>
    </recommendedName>
</protein>
<dbReference type="EMBL" id="JBHSBH010000002">
    <property type="protein sequence ID" value="MFC3994481.1"/>
    <property type="molecule type" value="Genomic_DNA"/>
</dbReference>
<gene>
    <name evidence="1" type="ORF">ACFOVU_01030</name>
</gene>
<name>A0ABV8FHT9_9ACTN</name>
<evidence type="ECO:0000313" key="1">
    <source>
        <dbReference type="EMBL" id="MFC3994481.1"/>
    </source>
</evidence>
<comment type="caution">
    <text evidence="1">The sequence shown here is derived from an EMBL/GenBank/DDBJ whole genome shotgun (WGS) entry which is preliminary data.</text>
</comment>
<evidence type="ECO:0000313" key="2">
    <source>
        <dbReference type="Proteomes" id="UP001595847"/>
    </source>
</evidence>
<evidence type="ECO:0008006" key="3">
    <source>
        <dbReference type="Google" id="ProtNLM"/>
    </source>
</evidence>
<organism evidence="1 2">
    <name type="scientific">Nocardiopsis sediminis</name>
    <dbReference type="NCBI Taxonomy" id="1778267"/>
    <lineage>
        <taxon>Bacteria</taxon>
        <taxon>Bacillati</taxon>
        <taxon>Actinomycetota</taxon>
        <taxon>Actinomycetes</taxon>
        <taxon>Streptosporangiales</taxon>
        <taxon>Nocardiopsidaceae</taxon>
        <taxon>Nocardiopsis</taxon>
    </lineage>
</organism>